<keyword evidence="3" id="KW-1185">Reference proteome</keyword>
<feature type="compositionally biased region" description="Basic and acidic residues" evidence="1">
    <location>
        <begin position="76"/>
        <end position="91"/>
    </location>
</feature>
<reference evidence="2 3" key="1">
    <citation type="submission" date="2016-07" db="EMBL/GenBank/DDBJ databases">
        <title>Draft genome sequence of Prauserella sp. YIM 121212, isolated from alkaline soil.</title>
        <authorList>
            <person name="Ruckert C."/>
            <person name="Albersmeier A."/>
            <person name="Jiang C.-L."/>
            <person name="Jiang Y."/>
            <person name="Kalinowski J."/>
            <person name="Schneider O."/>
            <person name="Winkler A."/>
            <person name="Zotchev S.B."/>
        </authorList>
    </citation>
    <scope>NUCLEOTIDE SEQUENCE [LARGE SCALE GENOMIC DNA]</scope>
    <source>
        <strain evidence="2 3">YIM 121212</strain>
    </source>
</reference>
<evidence type="ECO:0000313" key="2">
    <source>
        <dbReference type="EMBL" id="PXY38234.1"/>
    </source>
</evidence>
<feature type="region of interest" description="Disordered" evidence="1">
    <location>
        <begin position="36"/>
        <end position="91"/>
    </location>
</feature>
<evidence type="ECO:0000256" key="1">
    <source>
        <dbReference type="SAM" id="MobiDB-lite"/>
    </source>
</evidence>
<gene>
    <name evidence="2" type="ORF">BA062_00250</name>
</gene>
<dbReference type="InterPro" id="IPR046036">
    <property type="entry name" value="DUF5994"/>
</dbReference>
<evidence type="ECO:0000313" key="3">
    <source>
        <dbReference type="Proteomes" id="UP000247892"/>
    </source>
</evidence>
<feature type="compositionally biased region" description="Polar residues" evidence="1">
    <location>
        <begin position="42"/>
        <end position="71"/>
    </location>
</feature>
<accession>A0A318LU02</accession>
<organism evidence="2 3">
    <name type="scientific">Prauserella flavalba</name>
    <dbReference type="NCBI Taxonomy" id="1477506"/>
    <lineage>
        <taxon>Bacteria</taxon>
        <taxon>Bacillati</taxon>
        <taxon>Actinomycetota</taxon>
        <taxon>Actinomycetes</taxon>
        <taxon>Pseudonocardiales</taxon>
        <taxon>Pseudonocardiaceae</taxon>
        <taxon>Prauserella</taxon>
    </lineage>
</organism>
<proteinExistence type="predicted"/>
<dbReference type="EMBL" id="MASU01000001">
    <property type="protein sequence ID" value="PXY38234.1"/>
    <property type="molecule type" value="Genomic_DNA"/>
</dbReference>
<comment type="caution">
    <text evidence="2">The sequence shown here is derived from an EMBL/GenBank/DDBJ whole genome shotgun (WGS) entry which is preliminary data.</text>
</comment>
<sequence length="91" mass="9101">MDAHTVEVIGSDGRRVSLLVVPPGTPGGTARAVLRSAAGDDSTASVADNLASNGVTPSTGDSSPLGTTSRTAEPAPEQRWETEGGHLHAPA</sequence>
<name>A0A318LU02_9PSEU</name>
<dbReference type="Pfam" id="PF19457">
    <property type="entry name" value="DUF5994"/>
    <property type="match status" value="1"/>
</dbReference>
<protein>
    <submittedName>
        <fullName evidence="2">Uncharacterized protein</fullName>
    </submittedName>
</protein>
<dbReference type="Proteomes" id="UP000247892">
    <property type="component" value="Unassembled WGS sequence"/>
</dbReference>
<dbReference type="AlphaFoldDB" id="A0A318LU02"/>